<dbReference type="PANTHER" id="PTHR33164">
    <property type="entry name" value="TRANSCRIPTIONAL REGULATOR, MARR FAMILY"/>
    <property type="match status" value="1"/>
</dbReference>
<dbReference type="InterPro" id="IPR036388">
    <property type="entry name" value="WH-like_DNA-bd_sf"/>
</dbReference>
<gene>
    <name evidence="2" type="ORF">ACFQRF_05035</name>
</gene>
<dbReference type="EMBL" id="JBHTBH010000002">
    <property type="protein sequence ID" value="MFC7327099.1"/>
    <property type="molecule type" value="Genomic_DNA"/>
</dbReference>
<proteinExistence type="predicted"/>
<dbReference type="PRINTS" id="PR00598">
    <property type="entry name" value="HTHMARR"/>
</dbReference>
<dbReference type="SMART" id="SM00347">
    <property type="entry name" value="HTH_MARR"/>
    <property type="match status" value="1"/>
</dbReference>
<dbReference type="PANTHER" id="PTHR33164:SF43">
    <property type="entry name" value="HTH-TYPE TRANSCRIPTIONAL REPRESSOR YETL"/>
    <property type="match status" value="1"/>
</dbReference>
<dbReference type="InterPro" id="IPR039422">
    <property type="entry name" value="MarR/SlyA-like"/>
</dbReference>
<dbReference type="InterPro" id="IPR000835">
    <property type="entry name" value="HTH_MarR-typ"/>
</dbReference>
<keyword evidence="3" id="KW-1185">Reference proteome</keyword>
<dbReference type="InterPro" id="IPR036390">
    <property type="entry name" value="WH_DNA-bd_sf"/>
</dbReference>
<comment type="caution">
    <text evidence="2">The sequence shown here is derived from an EMBL/GenBank/DDBJ whole genome shotgun (WGS) entry which is preliminary data.</text>
</comment>
<dbReference type="Pfam" id="PF01047">
    <property type="entry name" value="MarR"/>
    <property type="match status" value="1"/>
</dbReference>
<protein>
    <submittedName>
        <fullName evidence="2">MarR family winged helix-turn-helix transcriptional regulator</fullName>
    </submittedName>
</protein>
<feature type="domain" description="HTH marR-type" evidence="1">
    <location>
        <begin position="10"/>
        <end position="143"/>
    </location>
</feature>
<sequence>MTALRPSCAPVDLTWLLTRAARRMRAELDTAAREHELAGIRDWVVLTALTRSEGRTQLQLGRDLGVDRTTLTLLVDRLEGDGLVVRRHDLRDRRVRIPHITDAGRDRQARVARTCEAAEARLLSGFTAQERQALRSLLLRLAEWPEEPGEAGR</sequence>
<dbReference type="Gene3D" id="1.10.10.10">
    <property type="entry name" value="Winged helix-like DNA-binding domain superfamily/Winged helix DNA-binding domain"/>
    <property type="match status" value="1"/>
</dbReference>
<evidence type="ECO:0000259" key="1">
    <source>
        <dbReference type="PROSITE" id="PS50995"/>
    </source>
</evidence>
<dbReference type="PROSITE" id="PS50995">
    <property type="entry name" value="HTH_MARR_2"/>
    <property type="match status" value="1"/>
</dbReference>
<name>A0ABW2KCQ2_9ACTN</name>
<evidence type="ECO:0000313" key="2">
    <source>
        <dbReference type="EMBL" id="MFC7327099.1"/>
    </source>
</evidence>
<evidence type="ECO:0000313" key="3">
    <source>
        <dbReference type="Proteomes" id="UP001596540"/>
    </source>
</evidence>
<organism evidence="2 3">
    <name type="scientific">Marinactinospora rubrisoli</name>
    <dbReference type="NCBI Taxonomy" id="2715399"/>
    <lineage>
        <taxon>Bacteria</taxon>
        <taxon>Bacillati</taxon>
        <taxon>Actinomycetota</taxon>
        <taxon>Actinomycetes</taxon>
        <taxon>Streptosporangiales</taxon>
        <taxon>Nocardiopsidaceae</taxon>
        <taxon>Marinactinospora</taxon>
    </lineage>
</organism>
<reference evidence="3" key="1">
    <citation type="journal article" date="2019" name="Int. J. Syst. Evol. Microbiol.">
        <title>The Global Catalogue of Microorganisms (GCM) 10K type strain sequencing project: providing services to taxonomists for standard genome sequencing and annotation.</title>
        <authorList>
            <consortium name="The Broad Institute Genomics Platform"/>
            <consortium name="The Broad Institute Genome Sequencing Center for Infectious Disease"/>
            <person name="Wu L."/>
            <person name="Ma J."/>
        </authorList>
    </citation>
    <scope>NUCLEOTIDE SEQUENCE [LARGE SCALE GENOMIC DNA]</scope>
    <source>
        <strain evidence="3">CGMCC 4.7382</strain>
    </source>
</reference>
<dbReference type="SUPFAM" id="SSF46785">
    <property type="entry name" value="Winged helix' DNA-binding domain"/>
    <property type="match status" value="1"/>
</dbReference>
<accession>A0ABW2KCQ2</accession>
<dbReference type="RefSeq" id="WP_379869252.1">
    <property type="nucleotide sequence ID" value="NZ_JBHTBH010000002.1"/>
</dbReference>
<dbReference type="Proteomes" id="UP001596540">
    <property type="component" value="Unassembled WGS sequence"/>
</dbReference>